<sequence>MCGERCICDHELNGVSGAVGESYLPTCRDIIESGTKKGRRWKREEIKGRGRVGWIAWQHYVVTRQSPNIFDLPSSSFTIFVLHPSSRVSNSPRWPQGLAAGLQAAGLGRRTRAQVPQALGCLLLTVEAGRWEAPSRGGGDWEQRECVIQG</sequence>
<gene>
    <name evidence="1" type="ORF">E3N88_31668</name>
</gene>
<keyword evidence="2" id="KW-1185">Reference proteome</keyword>
<dbReference type="AlphaFoldDB" id="A0A5N6M6B8"/>
<proteinExistence type="predicted"/>
<organism evidence="1 2">
    <name type="scientific">Mikania micrantha</name>
    <name type="common">bitter vine</name>
    <dbReference type="NCBI Taxonomy" id="192012"/>
    <lineage>
        <taxon>Eukaryota</taxon>
        <taxon>Viridiplantae</taxon>
        <taxon>Streptophyta</taxon>
        <taxon>Embryophyta</taxon>
        <taxon>Tracheophyta</taxon>
        <taxon>Spermatophyta</taxon>
        <taxon>Magnoliopsida</taxon>
        <taxon>eudicotyledons</taxon>
        <taxon>Gunneridae</taxon>
        <taxon>Pentapetalae</taxon>
        <taxon>asterids</taxon>
        <taxon>campanulids</taxon>
        <taxon>Asterales</taxon>
        <taxon>Asteraceae</taxon>
        <taxon>Asteroideae</taxon>
        <taxon>Heliantheae alliance</taxon>
        <taxon>Eupatorieae</taxon>
        <taxon>Mikania</taxon>
    </lineage>
</organism>
<reference evidence="1 2" key="1">
    <citation type="submission" date="2019-05" db="EMBL/GenBank/DDBJ databases">
        <title>Mikania micrantha, genome provides insights into the molecular mechanism of rapid growth.</title>
        <authorList>
            <person name="Liu B."/>
        </authorList>
    </citation>
    <scope>NUCLEOTIDE SEQUENCE [LARGE SCALE GENOMIC DNA]</scope>
    <source>
        <strain evidence="1">NLD-2019</strain>
        <tissue evidence="1">Leaf</tissue>
    </source>
</reference>
<evidence type="ECO:0000313" key="1">
    <source>
        <dbReference type="EMBL" id="KAD3336149.1"/>
    </source>
</evidence>
<dbReference type="EMBL" id="SZYD01000016">
    <property type="protein sequence ID" value="KAD3336149.1"/>
    <property type="molecule type" value="Genomic_DNA"/>
</dbReference>
<comment type="caution">
    <text evidence="1">The sequence shown here is derived from an EMBL/GenBank/DDBJ whole genome shotgun (WGS) entry which is preliminary data.</text>
</comment>
<evidence type="ECO:0000313" key="2">
    <source>
        <dbReference type="Proteomes" id="UP000326396"/>
    </source>
</evidence>
<name>A0A5N6M6B8_9ASTR</name>
<dbReference type="Proteomes" id="UP000326396">
    <property type="component" value="Linkage Group LG6"/>
</dbReference>
<protein>
    <submittedName>
        <fullName evidence="1">Uncharacterized protein</fullName>
    </submittedName>
</protein>
<accession>A0A5N6M6B8</accession>